<dbReference type="InterPro" id="IPR013087">
    <property type="entry name" value="Znf_C2H2_type"/>
</dbReference>
<dbReference type="OMA" id="SHQRGIH"/>
<feature type="compositionally biased region" description="Polar residues" evidence="7">
    <location>
        <begin position="160"/>
        <end position="177"/>
    </location>
</feature>
<dbReference type="GO" id="GO:0000978">
    <property type="term" value="F:RNA polymerase II cis-regulatory region sequence-specific DNA binding"/>
    <property type="evidence" value="ECO:0007669"/>
    <property type="project" value="TreeGrafter"/>
</dbReference>
<sequence length="421" mass="48120">MVPATYDTMELLELVNNEPAARPFRCDWDPCGKSFNRKSDLQRHYRIHTNDRPYECLVPGCKKSFIQRSALTVHVRTHTGEKPHKCQHTGCGKRFSDSSSLARHRRIHTGKRPYRCAHDGCLKSFCRKTTMVKHQRRSHQKGMCLSEADDYTSESDGGESPTTPTQRGVSWTPQSRLPPSIPDHLHRSTPFAEFEHHVDEYGAQNQYGHRHGIPSTDAHGYPEATVPEQHETNPMFNRMQMPPNTYYITEQSNPAVATMNTNPVQQYHPGRPQSDRPPQEIPCPRANLNGPIQSNTARHFPLVRNPAQQGGYYHASQPLHAANHHQQQVMAHFQHLQQTMQVLPAEIPVVQPVHEVQEQFQQPPSQHADQWYNTMPYNAPMEVPTIGQIPTYGSVLYGDWEFKPDLVDPTMQMPSARIDEM</sequence>
<dbReference type="Proteomes" id="UP000054516">
    <property type="component" value="Unassembled WGS sequence"/>
</dbReference>
<dbReference type="Pfam" id="PF00096">
    <property type="entry name" value="zf-C2H2"/>
    <property type="match status" value="3"/>
</dbReference>
<accession>A0A1S7UK71</accession>
<feature type="domain" description="C2H2-type" evidence="8">
    <location>
        <begin position="114"/>
        <end position="139"/>
    </location>
</feature>
<gene>
    <name evidence="9" type="ORF">SAMD00023353_0500320</name>
</gene>
<evidence type="ECO:0000256" key="1">
    <source>
        <dbReference type="ARBA" id="ARBA00022723"/>
    </source>
</evidence>
<evidence type="ECO:0000313" key="10">
    <source>
        <dbReference type="Proteomes" id="UP000054516"/>
    </source>
</evidence>
<evidence type="ECO:0000256" key="7">
    <source>
        <dbReference type="SAM" id="MobiDB-lite"/>
    </source>
</evidence>
<dbReference type="GO" id="GO:0000981">
    <property type="term" value="F:DNA-binding transcription factor activity, RNA polymerase II-specific"/>
    <property type="evidence" value="ECO:0007669"/>
    <property type="project" value="UniProtKB-ARBA"/>
</dbReference>
<evidence type="ECO:0000256" key="5">
    <source>
        <dbReference type="ARBA" id="ARBA00023242"/>
    </source>
</evidence>
<organism evidence="9">
    <name type="scientific">Rosellinia necatrix</name>
    <name type="common">White root-rot fungus</name>
    <dbReference type="NCBI Taxonomy" id="77044"/>
    <lineage>
        <taxon>Eukaryota</taxon>
        <taxon>Fungi</taxon>
        <taxon>Dikarya</taxon>
        <taxon>Ascomycota</taxon>
        <taxon>Pezizomycotina</taxon>
        <taxon>Sordariomycetes</taxon>
        <taxon>Xylariomycetidae</taxon>
        <taxon>Xylariales</taxon>
        <taxon>Xylariaceae</taxon>
        <taxon>Rosellinia</taxon>
    </lineage>
</organism>
<feature type="region of interest" description="Disordered" evidence="7">
    <location>
        <begin position="262"/>
        <end position="294"/>
    </location>
</feature>
<feature type="domain" description="C2H2-type" evidence="8">
    <location>
        <begin position="54"/>
        <end position="83"/>
    </location>
</feature>
<protein>
    <submittedName>
        <fullName evidence="9">Putative zinc finger protein 32</fullName>
    </submittedName>
</protein>
<dbReference type="Gene3D" id="3.30.160.60">
    <property type="entry name" value="Classic Zinc Finger"/>
    <property type="match status" value="4"/>
</dbReference>
<feature type="compositionally biased region" description="Acidic residues" evidence="7">
    <location>
        <begin position="148"/>
        <end position="157"/>
    </location>
</feature>
<dbReference type="OrthoDB" id="3437960at2759"/>
<proteinExistence type="predicted"/>
<feature type="region of interest" description="Disordered" evidence="7">
    <location>
        <begin position="148"/>
        <end position="179"/>
    </location>
</feature>
<evidence type="ECO:0000259" key="8">
    <source>
        <dbReference type="PROSITE" id="PS50157"/>
    </source>
</evidence>
<dbReference type="FunFam" id="3.30.160.60:FF:000125">
    <property type="entry name" value="Putative zinc finger protein 143"/>
    <property type="match status" value="1"/>
</dbReference>
<dbReference type="SUPFAM" id="SSF57667">
    <property type="entry name" value="beta-beta-alpha zinc fingers"/>
    <property type="match status" value="3"/>
</dbReference>
<feature type="domain" description="C2H2-type" evidence="8">
    <location>
        <begin position="84"/>
        <end position="113"/>
    </location>
</feature>
<feature type="domain" description="C2H2-type" evidence="8">
    <location>
        <begin position="24"/>
        <end position="53"/>
    </location>
</feature>
<evidence type="ECO:0000256" key="4">
    <source>
        <dbReference type="ARBA" id="ARBA00022833"/>
    </source>
</evidence>
<reference evidence="9" key="1">
    <citation type="submission" date="2016-03" db="EMBL/GenBank/DDBJ databases">
        <title>Draft genome sequence of Rosellinia necatrix.</title>
        <authorList>
            <person name="Kanematsu S."/>
        </authorList>
    </citation>
    <scope>NUCLEOTIDE SEQUENCE [LARGE SCALE GENOMIC DNA]</scope>
    <source>
        <strain evidence="9">W97</strain>
    </source>
</reference>
<dbReference type="GO" id="GO:0008270">
    <property type="term" value="F:zinc ion binding"/>
    <property type="evidence" value="ECO:0007669"/>
    <property type="project" value="UniProtKB-KW"/>
</dbReference>
<dbReference type="PROSITE" id="PS00028">
    <property type="entry name" value="ZINC_FINGER_C2H2_1"/>
    <property type="match status" value="4"/>
</dbReference>
<dbReference type="AlphaFoldDB" id="A0A1S7UK71"/>
<dbReference type="PANTHER" id="PTHR23235">
    <property type="entry name" value="KRUEPPEL-LIKE TRANSCRIPTION FACTOR"/>
    <property type="match status" value="1"/>
</dbReference>
<evidence type="ECO:0000313" key="9">
    <source>
        <dbReference type="EMBL" id="GAP83647.1"/>
    </source>
</evidence>
<dbReference type="STRING" id="77044.A0A1S7UK71"/>
<keyword evidence="1" id="KW-0479">Metal-binding</keyword>
<dbReference type="InterPro" id="IPR036236">
    <property type="entry name" value="Znf_C2H2_sf"/>
</dbReference>
<dbReference type="EMBL" id="DF977450">
    <property type="protein sequence ID" value="GAP83647.1"/>
    <property type="molecule type" value="Genomic_DNA"/>
</dbReference>
<evidence type="ECO:0000256" key="2">
    <source>
        <dbReference type="ARBA" id="ARBA00022737"/>
    </source>
</evidence>
<keyword evidence="3 6" id="KW-0863">Zinc-finger</keyword>
<keyword evidence="10" id="KW-1185">Reference proteome</keyword>
<dbReference type="FunFam" id="3.30.160.60:FF:002343">
    <property type="entry name" value="Zinc finger protein 33A"/>
    <property type="match status" value="1"/>
</dbReference>
<dbReference type="SMART" id="SM00355">
    <property type="entry name" value="ZnF_C2H2"/>
    <property type="match status" value="4"/>
</dbReference>
<keyword evidence="4" id="KW-0862">Zinc</keyword>
<name>A0A1S7UK71_ROSNE</name>
<dbReference type="PROSITE" id="PS50157">
    <property type="entry name" value="ZINC_FINGER_C2H2_2"/>
    <property type="match status" value="4"/>
</dbReference>
<keyword evidence="5" id="KW-0539">Nucleus</keyword>
<keyword evidence="2" id="KW-0677">Repeat</keyword>
<dbReference type="PANTHER" id="PTHR23235:SF142">
    <property type="entry name" value="ZINC FINGER PROTEIN 384"/>
    <property type="match status" value="1"/>
</dbReference>
<evidence type="ECO:0000256" key="3">
    <source>
        <dbReference type="ARBA" id="ARBA00022771"/>
    </source>
</evidence>
<evidence type="ECO:0000256" key="6">
    <source>
        <dbReference type="PROSITE-ProRule" id="PRU00042"/>
    </source>
</evidence>
<dbReference type="FunFam" id="3.30.160.60:FF:000072">
    <property type="entry name" value="zinc finger protein 143 isoform X1"/>
    <property type="match status" value="1"/>
</dbReference>